<dbReference type="SUPFAM" id="SSF101898">
    <property type="entry name" value="NHL repeat"/>
    <property type="match status" value="1"/>
</dbReference>
<evidence type="ECO:0000256" key="1">
    <source>
        <dbReference type="SAM" id="SignalP"/>
    </source>
</evidence>
<feature type="signal peptide" evidence="1">
    <location>
        <begin position="1"/>
        <end position="23"/>
    </location>
</feature>
<organism evidence="2 3">
    <name type="scientific">Fulvivirga sediminis</name>
    <dbReference type="NCBI Taxonomy" id="2803949"/>
    <lineage>
        <taxon>Bacteria</taxon>
        <taxon>Pseudomonadati</taxon>
        <taxon>Bacteroidota</taxon>
        <taxon>Cytophagia</taxon>
        <taxon>Cytophagales</taxon>
        <taxon>Fulvivirgaceae</taxon>
        <taxon>Fulvivirga</taxon>
    </lineage>
</organism>
<name>A0A937FAI6_9BACT</name>
<feature type="chain" id="PRO_5037574318" evidence="1">
    <location>
        <begin position="24"/>
        <end position="288"/>
    </location>
</feature>
<comment type="caution">
    <text evidence="2">The sequence shown here is derived from an EMBL/GenBank/DDBJ whole genome shotgun (WGS) entry which is preliminary data.</text>
</comment>
<evidence type="ECO:0000313" key="3">
    <source>
        <dbReference type="Proteomes" id="UP000659388"/>
    </source>
</evidence>
<proteinExistence type="predicted"/>
<dbReference type="SMART" id="SM00706">
    <property type="entry name" value="TECPR"/>
    <property type="match status" value="4"/>
</dbReference>
<evidence type="ECO:0000313" key="2">
    <source>
        <dbReference type="EMBL" id="MBL3656928.1"/>
    </source>
</evidence>
<gene>
    <name evidence="2" type="ORF">JL102_12345</name>
</gene>
<keyword evidence="3" id="KW-1185">Reference proteome</keyword>
<dbReference type="EMBL" id="JAESIY010000006">
    <property type="protein sequence ID" value="MBL3656928.1"/>
    <property type="molecule type" value="Genomic_DNA"/>
</dbReference>
<dbReference type="Gene3D" id="2.120.10.30">
    <property type="entry name" value="TolB, C-terminal domain"/>
    <property type="match status" value="1"/>
</dbReference>
<dbReference type="InterPro" id="IPR006624">
    <property type="entry name" value="Beta-propeller_rpt_TECPR"/>
</dbReference>
<sequence length="288" mass="32371">MKLKKMKFKVVMFIILNMVLFSACNDTEIKPSGQGNTSHRSQIVPYPLPLPDLKIEERNTFRVSGGKWQKLPGCAKDIAIGSVGDIAAIGCNGKVYRWVNNDWQEDASSQNASSITVDSWGRIFVTNDSKEIWFRDNPNTGNNGWKKLAGKALDIEVSANGDLYCVGTNHKVFKYDYYSDKWTEVPGSSSVSRITVDYSGAPIISNSSDRVWKYQSSRWEHLGGRVEDIAANRTELFATGTNGKVYWFDFFKNDWVEVAGAQKAEQIAVYTNDSPWVIVDGGTIYRYQ</sequence>
<dbReference type="Pfam" id="PF19193">
    <property type="entry name" value="Tectonin"/>
    <property type="match status" value="1"/>
</dbReference>
<dbReference type="AlphaFoldDB" id="A0A937FAI6"/>
<dbReference type="Proteomes" id="UP000659388">
    <property type="component" value="Unassembled WGS sequence"/>
</dbReference>
<dbReference type="PROSITE" id="PS51257">
    <property type="entry name" value="PROKAR_LIPOPROTEIN"/>
    <property type="match status" value="1"/>
</dbReference>
<protein>
    <submittedName>
        <fullName evidence="2">Uncharacterized protein</fullName>
    </submittedName>
</protein>
<reference evidence="2" key="1">
    <citation type="submission" date="2021-01" db="EMBL/GenBank/DDBJ databases">
        <title>Fulvivirga kasyanovii gen. nov., sp nov., a novel member of the phylum Bacteroidetes isolated from seawater in a mussel farm.</title>
        <authorList>
            <person name="Zhao L.-H."/>
            <person name="Wang Z.-J."/>
        </authorList>
    </citation>
    <scope>NUCLEOTIDE SEQUENCE</scope>
    <source>
        <strain evidence="2">2943</strain>
    </source>
</reference>
<accession>A0A937FAI6</accession>
<dbReference type="InterPro" id="IPR011042">
    <property type="entry name" value="6-blade_b-propeller_TolB-like"/>
</dbReference>
<keyword evidence="1" id="KW-0732">Signal</keyword>
<dbReference type="RefSeq" id="WP_202244725.1">
    <property type="nucleotide sequence ID" value="NZ_JAESIY010000006.1"/>
</dbReference>